<evidence type="ECO:0000313" key="2">
    <source>
        <dbReference type="EMBL" id="AQP47696.1"/>
    </source>
</evidence>
<dbReference type="InterPro" id="IPR036278">
    <property type="entry name" value="Sialidase_sf"/>
</dbReference>
<dbReference type="Proteomes" id="UP000188145">
    <property type="component" value="Chromosome"/>
</dbReference>
<gene>
    <name evidence="2" type="ORF">BW730_09540</name>
</gene>
<dbReference type="STRING" id="1332264.BW730_09540"/>
<dbReference type="PROSITE" id="PS51257">
    <property type="entry name" value="PROKAR_LIPOPROTEIN"/>
    <property type="match status" value="1"/>
</dbReference>
<dbReference type="OrthoDB" id="3726709at2"/>
<sequence>MDLTRRGLLAAGTVASLATACSGGRGGAAASPVPGGFVLGSVDGVTRVAQLTGPGAINDTASVLLAGADLGHMTTVGERTWFVFGDNFGIRDADAFGGTGEVWKSNCLAWTTDDDPTDGITFDGWVLDDLEQVKEVLPGDHKPNDQVGEVTKIPTQLFAVDETMYLAYMSVTHWGEPGVWETDHAGLARSTDDGQTWEILEAVTWPGESGFVQLAQVPLTVDGVDWIYLWGIPAGRFGEVSLMRVRAQPAAVEELSSYEYFAGEVDGEATWSTDLNDAVVVLDRGTAELSVLWSSHLERWLLASMLDNGSAVLYEGLSPWGPWSEPHEILTQADTPGLYAPYLCPRYVADDGRRLFFTLSIWGPYQVYWYSMDLRRTGGD</sequence>
<keyword evidence="3" id="KW-1185">Reference proteome</keyword>
<dbReference type="KEGG" id="tes:BW730_09540"/>
<dbReference type="EMBL" id="CP019606">
    <property type="protein sequence ID" value="AQP47696.1"/>
    <property type="molecule type" value="Genomic_DNA"/>
</dbReference>
<name>A0A1Q2CNK9_9ACTN</name>
<reference evidence="3" key="1">
    <citation type="submission" date="2017-02" db="EMBL/GenBank/DDBJ databases">
        <title>Tessaracoccus aquaemaris sp. nov., isolated from the intestine of a Korean rockfish, Sebastes schlegelii, in a marine aquaculture pond.</title>
        <authorList>
            <person name="Tak E.J."/>
            <person name="Bae J.-W."/>
        </authorList>
    </citation>
    <scope>NUCLEOTIDE SEQUENCE [LARGE SCALE GENOMIC DNA]</scope>
    <source>
        <strain evidence="3">NSG39</strain>
    </source>
</reference>
<evidence type="ECO:0000313" key="3">
    <source>
        <dbReference type="Proteomes" id="UP000188145"/>
    </source>
</evidence>
<dbReference type="PROSITE" id="PS51318">
    <property type="entry name" value="TAT"/>
    <property type="match status" value="1"/>
</dbReference>
<dbReference type="InterPro" id="IPR025442">
    <property type="entry name" value="DUF4185"/>
</dbReference>
<dbReference type="InterPro" id="IPR006311">
    <property type="entry name" value="TAT_signal"/>
</dbReference>
<proteinExistence type="predicted"/>
<dbReference type="RefSeq" id="WP_077686029.1">
    <property type="nucleotide sequence ID" value="NZ_CP019606.1"/>
</dbReference>
<protein>
    <submittedName>
        <fullName evidence="2">Carbohydrate-binding protein</fullName>
    </submittedName>
</protein>
<organism evidence="2 3">
    <name type="scientific">Tessaracoccus aquimaris</name>
    <dbReference type="NCBI Taxonomy" id="1332264"/>
    <lineage>
        <taxon>Bacteria</taxon>
        <taxon>Bacillati</taxon>
        <taxon>Actinomycetota</taxon>
        <taxon>Actinomycetes</taxon>
        <taxon>Propionibacteriales</taxon>
        <taxon>Propionibacteriaceae</taxon>
        <taxon>Tessaracoccus</taxon>
    </lineage>
</organism>
<dbReference type="AlphaFoldDB" id="A0A1Q2CNK9"/>
<dbReference type="Pfam" id="PF13810">
    <property type="entry name" value="DUF4185"/>
    <property type="match status" value="1"/>
</dbReference>
<evidence type="ECO:0000259" key="1">
    <source>
        <dbReference type="Pfam" id="PF13810"/>
    </source>
</evidence>
<accession>A0A1Q2CNK9</accession>
<feature type="domain" description="DUF4185" evidence="1">
    <location>
        <begin position="58"/>
        <end position="370"/>
    </location>
</feature>
<dbReference type="SUPFAM" id="SSF50939">
    <property type="entry name" value="Sialidases"/>
    <property type="match status" value="1"/>
</dbReference>